<protein>
    <submittedName>
        <fullName evidence="1">Allantoinase</fullName>
        <ecNumber evidence="1">3.5.2.5</ecNumber>
    </submittedName>
</protein>
<proteinExistence type="predicted"/>
<organism evidence="1 2">
    <name type="scientific">Spiromyces aspiralis</name>
    <dbReference type="NCBI Taxonomy" id="68401"/>
    <lineage>
        <taxon>Eukaryota</taxon>
        <taxon>Fungi</taxon>
        <taxon>Fungi incertae sedis</taxon>
        <taxon>Zoopagomycota</taxon>
        <taxon>Kickxellomycotina</taxon>
        <taxon>Kickxellomycetes</taxon>
        <taxon>Kickxellales</taxon>
        <taxon>Kickxellaceae</taxon>
        <taxon>Spiromyces</taxon>
    </lineage>
</organism>
<keyword evidence="2" id="KW-1185">Reference proteome</keyword>
<gene>
    <name evidence="1" type="primary">DAL1</name>
    <name evidence="1" type="ORF">EV182_003013</name>
</gene>
<dbReference type="EMBL" id="JAMZIH010005852">
    <property type="protein sequence ID" value="KAJ1674569.1"/>
    <property type="molecule type" value="Genomic_DNA"/>
</dbReference>
<sequence length="491" mass="53427">MSTASNVATIITGKRVLLSSRQSQPAPFTIYVDKETGKITRIEPGYAPEAATVDAKDDVVMPGIVDAHVHINQPGRTQWEGVVTATHAAAAGGVSTIIDMPLNCLPSTVTPEALHIKEDSFRDAMWVDVGTWGGVVPGNQAHLVPMLDAGARGFKCFLCDSGVAEFPPVNEDELRKAMTELKKRNGTLLFHAEMELEAPPVSSASAPTEYQAFLDSRPAKMEETAIELVIRMCREFAPHVPCHIVHLSAASALPMIRAAKREGLPLTVETCFHYLTLNAESIPDKATEFKCCPPIRDGQNREMLWEGVLDGTIDFVVSDHSPCTPDLKLHPCCGGHGIQSKDEGDFLKAWGGIASVGIGLPLLWTEGLKRGLTLQDIVRLLSEKTAKHSGIAHRKGSLEAGKDADVTIWSPEQPVIITKEKVHFRNKLTPYLECNCLGQVNKTIVRGQVVFNADLRDSKTGGSDECFSSRPLGQWIKDPFKNGAQESQSRL</sequence>
<reference evidence="1" key="1">
    <citation type="submission" date="2022-06" db="EMBL/GenBank/DDBJ databases">
        <title>Phylogenomic reconstructions and comparative analyses of Kickxellomycotina fungi.</title>
        <authorList>
            <person name="Reynolds N.K."/>
            <person name="Stajich J.E."/>
            <person name="Barry K."/>
            <person name="Grigoriev I.V."/>
            <person name="Crous P."/>
            <person name="Smith M.E."/>
        </authorList>
    </citation>
    <scope>NUCLEOTIDE SEQUENCE</scope>
    <source>
        <strain evidence="1">RSA 2271</strain>
    </source>
</reference>
<evidence type="ECO:0000313" key="1">
    <source>
        <dbReference type="EMBL" id="KAJ1674569.1"/>
    </source>
</evidence>
<evidence type="ECO:0000313" key="2">
    <source>
        <dbReference type="Proteomes" id="UP001145114"/>
    </source>
</evidence>
<name>A0ACC1HJT9_9FUNG</name>
<keyword evidence="1" id="KW-0378">Hydrolase</keyword>
<accession>A0ACC1HJT9</accession>
<dbReference type="Proteomes" id="UP001145114">
    <property type="component" value="Unassembled WGS sequence"/>
</dbReference>
<dbReference type="EC" id="3.5.2.5" evidence="1"/>
<comment type="caution">
    <text evidence="1">The sequence shown here is derived from an EMBL/GenBank/DDBJ whole genome shotgun (WGS) entry which is preliminary data.</text>
</comment>